<dbReference type="SMART" id="SM00544">
    <property type="entry name" value="MA3"/>
    <property type="match status" value="2"/>
</dbReference>
<dbReference type="InterPro" id="IPR011009">
    <property type="entry name" value="Kinase-like_dom_sf"/>
</dbReference>
<reference evidence="12" key="1">
    <citation type="submission" date="2020-10" db="EMBL/GenBank/DDBJ databases">
        <title>Unveiling of a novel bifunctional photoreceptor, Dualchrome1, isolated from a cosmopolitan green alga.</title>
        <authorList>
            <person name="Suzuki S."/>
            <person name="Kawachi M."/>
        </authorList>
    </citation>
    <scope>NUCLEOTIDE SEQUENCE</scope>
    <source>
        <strain evidence="12">NIES 2893</strain>
    </source>
</reference>
<dbReference type="InterPro" id="IPR000719">
    <property type="entry name" value="Prot_kinase_dom"/>
</dbReference>
<dbReference type="PANTHER" id="PTHR24347">
    <property type="entry name" value="SERINE/THREONINE-PROTEIN KINASE"/>
    <property type="match status" value="1"/>
</dbReference>
<dbReference type="GO" id="GO:0005524">
    <property type="term" value="F:ATP binding"/>
    <property type="evidence" value="ECO:0007669"/>
    <property type="project" value="UniProtKB-UniRule"/>
</dbReference>
<dbReference type="InterPro" id="IPR000595">
    <property type="entry name" value="cNMP-bd_dom"/>
</dbReference>
<evidence type="ECO:0000256" key="4">
    <source>
        <dbReference type="ARBA" id="ARBA00022777"/>
    </source>
</evidence>
<dbReference type="SUPFAM" id="SSF51206">
    <property type="entry name" value="cAMP-binding domain-like"/>
    <property type="match status" value="1"/>
</dbReference>
<dbReference type="SUPFAM" id="SSF48371">
    <property type="entry name" value="ARM repeat"/>
    <property type="match status" value="2"/>
</dbReference>
<evidence type="ECO:0000259" key="10">
    <source>
        <dbReference type="PROSITE" id="PS50042"/>
    </source>
</evidence>
<feature type="compositionally biased region" description="Basic and acidic residues" evidence="8">
    <location>
        <begin position="125"/>
        <end position="134"/>
    </location>
</feature>
<feature type="binding site" evidence="7">
    <location>
        <position position="115"/>
    </location>
    <ligand>
        <name>ATP</name>
        <dbReference type="ChEBI" id="CHEBI:30616"/>
    </ligand>
</feature>
<keyword evidence="5 7" id="KW-0067">ATP-binding</keyword>
<evidence type="ECO:0000256" key="8">
    <source>
        <dbReference type="SAM" id="MobiDB-lite"/>
    </source>
</evidence>
<dbReference type="Gene3D" id="1.25.40.180">
    <property type="match status" value="2"/>
</dbReference>
<dbReference type="PROSITE" id="PS00107">
    <property type="entry name" value="PROTEIN_KINASE_ATP"/>
    <property type="match status" value="1"/>
</dbReference>
<dbReference type="PROSITE" id="PS50042">
    <property type="entry name" value="CNMP_BINDING_3"/>
    <property type="match status" value="1"/>
</dbReference>
<dbReference type="AlphaFoldDB" id="A0A830HYV5"/>
<keyword evidence="1" id="KW-0140">cGMP</keyword>
<protein>
    <recommendedName>
        <fullName evidence="14">cGMP-dependent protein kinase</fullName>
    </recommendedName>
</protein>
<dbReference type="EMBL" id="BNJQ01000028">
    <property type="protein sequence ID" value="GHP10117.1"/>
    <property type="molecule type" value="Genomic_DNA"/>
</dbReference>
<keyword evidence="6" id="KW-0142">cGMP-binding</keyword>
<dbReference type="SMART" id="SM00220">
    <property type="entry name" value="S_TKc"/>
    <property type="match status" value="1"/>
</dbReference>
<dbReference type="FunFam" id="1.10.510.10:FF:000571">
    <property type="entry name" value="Maternal embryonic leucine zipper kinase"/>
    <property type="match status" value="1"/>
</dbReference>
<proteinExistence type="predicted"/>
<dbReference type="Gene3D" id="2.60.120.10">
    <property type="entry name" value="Jelly Rolls"/>
    <property type="match status" value="1"/>
</dbReference>
<feature type="domain" description="MI" evidence="11">
    <location>
        <begin position="573"/>
        <end position="696"/>
    </location>
</feature>
<name>A0A830HYV5_9CHLO</name>
<evidence type="ECO:0000259" key="11">
    <source>
        <dbReference type="PROSITE" id="PS51366"/>
    </source>
</evidence>
<evidence type="ECO:0000256" key="1">
    <source>
        <dbReference type="ARBA" id="ARBA00022535"/>
    </source>
</evidence>
<dbReference type="PROSITE" id="PS50011">
    <property type="entry name" value="PROTEIN_KINASE_DOM"/>
    <property type="match status" value="1"/>
</dbReference>
<dbReference type="Gene3D" id="1.10.510.10">
    <property type="entry name" value="Transferase(Phosphotransferase) domain 1"/>
    <property type="match status" value="1"/>
</dbReference>
<dbReference type="InterPro" id="IPR008271">
    <property type="entry name" value="Ser/Thr_kinase_AS"/>
</dbReference>
<evidence type="ECO:0000313" key="13">
    <source>
        <dbReference type="Proteomes" id="UP000660262"/>
    </source>
</evidence>
<dbReference type="SUPFAM" id="SSF56112">
    <property type="entry name" value="Protein kinase-like (PK-like)"/>
    <property type="match status" value="1"/>
</dbReference>
<dbReference type="InterPro" id="IPR017441">
    <property type="entry name" value="Protein_kinase_ATP_BS"/>
</dbReference>
<feature type="region of interest" description="Disordered" evidence="8">
    <location>
        <begin position="35"/>
        <end position="68"/>
    </location>
</feature>
<dbReference type="GO" id="GO:0004672">
    <property type="term" value="F:protein kinase activity"/>
    <property type="evidence" value="ECO:0007669"/>
    <property type="project" value="InterPro"/>
</dbReference>
<dbReference type="CDD" id="cd00038">
    <property type="entry name" value="CAP_ED"/>
    <property type="match status" value="1"/>
</dbReference>
<comment type="caution">
    <text evidence="12">The sequence shown here is derived from an EMBL/GenBank/DDBJ whole genome shotgun (WGS) entry which is preliminary data.</text>
</comment>
<feature type="compositionally biased region" description="Low complexity" evidence="8">
    <location>
        <begin position="51"/>
        <end position="65"/>
    </location>
</feature>
<dbReference type="OrthoDB" id="40902at2759"/>
<dbReference type="InterPro" id="IPR014710">
    <property type="entry name" value="RmlC-like_jellyroll"/>
</dbReference>
<evidence type="ECO:0000256" key="5">
    <source>
        <dbReference type="ARBA" id="ARBA00022840"/>
    </source>
</evidence>
<evidence type="ECO:0000259" key="9">
    <source>
        <dbReference type="PROSITE" id="PS50011"/>
    </source>
</evidence>
<dbReference type="InterPro" id="IPR003891">
    <property type="entry name" value="Initiation_fac_eIF4g_MI"/>
</dbReference>
<feature type="region of interest" description="Disordered" evidence="8">
    <location>
        <begin position="125"/>
        <end position="150"/>
    </location>
</feature>
<evidence type="ECO:0000256" key="2">
    <source>
        <dbReference type="ARBA" id="ARBA00022679"/>
    </source>
</evidence>
<dbReference type="Pfam" id="PF00069">
    <property type="entry name" value="Pkinase"/>
    <property type="match status" value="1"/>
</dbReference>
<evidence type="ECO:0000256" key="7">
    <source>
        <dbReference type="PROSITE-ProRule" id="PRU10141"/>
    </source>
</evidence>
<evidence type="ECO:0000256" key="3">
    <source>
        <dbReference type="ARBA" id="ARBA00022741"/>
    </source>
</evidence>
<evidence type="ECO:0000256" key="6">
    <source>
        <dbReference type="ARBA" id="ARBA00022992"/>
    </source>
</evidence>
<dbReference type="PROSITE" id="PS51366">
    <property type="entry name" value="MI"/>
    <property type="match status" value="2"/>
</dbReference>
<evidence type="ECO:0008006" key="14">
    <source>
        <dbReference type="Google" id="ProtNLM"/>
    </source>
</evidence>
<keyword evidence="13" id="KW-1185">Reference proteome</keyword>
<feature type="region of interest" description="Disordered" evidence="8">
    <location>
        <begin position="1"/>
        <end position="22"/>
    </location>
</feature>
<dbReference type="GO" id="GO:0030553">
    <property type="term" value="F:cGMP binding"/>
    <property type="evidence" value="ECO:0007669"/>
    <property type="project" value="UniProtKB-KW"/>
</dbReference>
<dbReference type="InterPro" id="IPR016024">
    <property type="entry name" value="ARM-type_fold"/>
</dbReference>
<accession>A0A830HYV5</accession>
<feature type="compositionally biased region" description="Acidic residues" evidence="8">
    <location>
        <begin position="135"/>
        <end position="148"/>
    </location>
</feature>
<evidence type="ECO:0000313" key="12">
    <source>
        <dbReference type="EMBL" id="GHP10117.1"/>
    </source>
</evidence>
<keyword evidence="4" id="KW-0418">Kinase</keyword>
<dbReference type="Pfam" id="PF02847">
    <property type="entry name" value="MA3"/>
    <property type="match status" value="2"/>
</dbReference>
<dbReference type="InterPro" id="IPR018490">
    <property type="entry name" value="cNMP-bd_dom_sf"/>
</dbReference>
<keyword evidence="2" id="KW-0808">Transferase</keyword>
<sequence length="868" mass="95112">MSDTNSTHAQAPRRATSLRSLPTATTWSGLRALDVDVNAPADAPSPSRTRGGMPSSPSTPSLSRSGSGGGFSDRVFLSFEPFEELYSMGEVIGTGGYAVVRACTSKETGEQYAVKVMRLKTTALPDKEDDKKDDNSDDDDDDDDDEPDASSLEDVMKELNLLARLRHPNIVRIHHAILHSGIMYVVMDRLHGPELMDALYELPEGKYSEDDVRMIMRSLLDAVSYMHSRGCVHRDLKLENLVLRKCGDLGSVTVVDFGLAAAARAREKLEEMCGTPWYAAPELLVGKPYTASVDAWACGVGLYALLSGEWPFDFDDEEDLADAIVNEEACYDEMTCSPAALDLLKGLLRKDPNARLSVAEALEHAWFGDPSTPTRIAATRTSDSLRHVHRRLENLASSNPKLPRVIFAPGECLVSAGEESDFVYLIVSGECAVLADGGVRVGTRRAGNFVGEAPAETHGDENVLDGDTISPIPIVARTKSVGPDATNEGVAMASDDPTLLSTLHTLNAWVGGRRQVTIQAVTMVRAIKLDRNAMAWAVDADYRVQDEFQDALRRRRISVAKAEKAAKSARIVELKANYDSVIREYFDNAEDVAEVMERLPKASGATDEGIFVKRLIVWALDRASQRVYELACRLLCELHGQILSADGLHSGISALMASLDDLQLDYPHAPAALALVLSRISVDELVAPSFLPKLARDFVGASAEAVIITASALVNTKHGAERILRVWGGGKAGTTAHARVTYDDLLEEYVNSHDTAEALRILHELAMPHYMHEFVKRLLRRVVEHEVDRRRRKSFEGGDLGSVQESGRRLLDLLDTARGICVVSEDQYALGLSRFVDSLPDMELDVPRAGEVWSCIREYAQSKGIFRL</sequence>
<gene>
    <name evidence="12" type="ORF">PPROV_000885000</name>
</gene>
<feature type="domain" description="Protein kinase" evidence="9">
    <location>
        <begin position="86"/>
        <end position="367"/>
    </location>
</feature>
<keyword evidence="3 7" id="KW-0547">Nucleotide-binding</keyword>
<organism evidence="12 13">
    <name type="scientific">Pycnococcus provasolii</name>
    <dbReference type="NCBI Taxonomy" id="41880"/>
    <lineage>
        <taxon>Eukaryota</taxon>
        <taxon>Viridiplantae</taxon>
        <taxon>Chlorophyta</taxon>
        <taxon>Pseudoscourfieldiophyceae</taxon>
        <taxon>Pseudoscourfieldiales</taxon>
        <taxon>Pycnococcaceae</taxon>
        <taxon>Pycnococcus</taxon>
    </lineage>
</organism>
<dbReference type="PROSITE" id="PS00108">
    <property type="entry name" value="PROTEIN_KINASE_ST"/>
    <property type="match status" value="1"/>
</dbReference>
<feature type="domain" description="MI" evidence="11">
    <location>
        <begin position="737"/>
        <end position="868"/>
    </location>
</feature>
<dbReference type="Proteomes" id="UP000660262">
    <property type="component" value="Unassembled WGS sequence"/>
</dbReference>
<feature type="domain" description="Cyclic nucleotide-binding" evidence="10">
    <location>
        <begin position="407"/>
        <end position="452"/>
    </location>
</feature>